<gene>
    <name evidence="1" type="ORF">V5N11_004257</name>
</gene>
<organism evidence="1 2">
    <name type="scientific">Cardamine amara subsp. amara</name>
    <dbReference type="NCBI Taxonomy" id="228776"/>
    <lineage>
        <taxon>Eukaryota</taxon>
        <taxon>Viridiplantae</taxon>
        <taxon>Streptophyta</taxon>
        <taxon>Embryophyta</taxon>
        <taxon>Tracheophyta</taxon>
        <taxon>Spermatophyta</taxon>
        <taxon>Magnoliopsida</taxon>
        <taxon>eudicotyledons</taxon>
        <taxon>Gunneridae</taxon>
        <taxon>Pentapetalae</taxon>
        <taxon>rosids</taxon>
        <taxon>malvids</taxon>
        <taxon>Brassicales</taxon>
        <taxon>Brassicaceae</taxon>
        <taxon>Cardamineae</taxon>
        <taxon>Cardamine</taxon>
    </lineage>
</organism>
<keyword evidence="2" id="KW-1185">Reference proteome</keyword>
<dbReference type="AlphaFoldDB" id="A0ABD1BXQ7"/>
<protein>
    <submittedName>
        <fullName evidence="1">Uncharacterized protein</fullName>
    </submittedName>
</protein>
<reference evidence="1 2" key="1">
    <citation type="submission" date="2024-04" db="EMBL/GenBank/DDBJ databases">
        <title>Genome assembly C_amara_ONT_v2.</title>
        <authorList>
            <person name="Yant L."/>
            <person name="Moore C."/>
            <person name="Slenker M."/>
        </authorList>
    </citation>
    <scope>NUCLEOTIDE SEQUENCE [LARGE SCALE GENOMIC DNA]</scope>
    <source>
        <tissue evidence="1">Leaf</tissue>
    </source>
</reference>
<dbReference type="InterPro" id="IPR021109">
    <property type="entry name" value="Peptidase_aspartic_dom_sf"/>
</dbReference>
<comment type="caution">
    <text evidence="1">The sequence shown here is derived from an EMBL/GenBank/DDBJ whole genome shotgun (WGS) entry which is preliminary data.</text>
</comment>
<dbReference type="Proteomes" id="UP001558713">
    <property type="component" value="Unassembled WGS sequence"/>
</dbReference>
<evidence type="ECO:0000313" key="2">
    <source>
        <dbReference type="Proteomes" id="UP001558713"/>
    </source>
</evidence>
<evidence type="ECO:0000313" key="1">
    <source>
        <dbReference type="EMBL" id="KAL1221955.1"/>
    </source>
</evidence>
<dbReference type="Gene3D" id="2.40.70.10">
    <property type="entry name" value="Acid Proteases"/>
    <property type="match status" value="1"/>
</dbReference>
<dbReference type="CDD" id="cd00303">
    <property type="entry name" value="retropepsin_like"/>
    <property type="match status" value="1"/>
</dbReference>
<dbReference type="EMBL" id="JBANAX010000111">
    <property type="protein sequence ID" value="KAL1221955.1"/>
    <property type="molecule type" value="Genomic_DNA"/>
</dbReference>
<accession>A0ABD1BXQ7</accession>
<name>A0ABD1BXQ7_CARAN</name>
<dbReference type="PANTHER" id="PTHR33067:SF31">
    <property type="entry name" value="RNA-DIRECTED DNA POLYMERASE"/>
    <property type="match status" value="1"/>
</dbReference>
<proteinExistence type="predicted"/>
<dbReference type="PANTHER" id="PTHR33067">
    <property type="entry name" value="RNA-DIRECTED DNA POLYMERASE-RELATED"/>
    <property type="match status" value="1"/>
</dbReference>
<sequence length="192" mass="21554">MLDTKEFTQPRGIDRHTLGVGRHAQKTKPIYLRNYLSWRIQGDLMYNVLLLVFRFRDSLCNSGSCVNLMSKDIAMRLRICDTKTSLVGITFADASVKTLTGYIEDLQLQIGDCIFLSDFHVVEMANGSHMPLILGKPFLATAGAVVDFPYKRIALNHINDDVFHDAVPKGSGLISPKFVTKENKKARVRAHT</sequence>